<evidence type="ECO:0000313" key="2">
    <source>
        <dbReference type="EMBL" id="CCH45368.1"/>
    </source>
</evidence>
<dbReference type="InParanoid" id="K0KW56"/>
<dbReference type="SUPFAM" id="SSF48371">
    <property type="entry name" value="ARM repeat"/>
    <property type="match status" value="1"/>
</dbReference>
<dbReference type="GO" id="GO:0006611">
    <property type="term" value="P:protein export from nucleus"/>
    <property type="evidence" value="ECO:0007669"/>
    <property type="project" value="TreeGrafter"/>
</dbReference>
<dbReference type="GO" id="GO:0005829">
    <property type="term" value="C:cytosol"/>
    <property type="evidence" value="ECO:0007669"/>
    <property type="project" value="TreeGrafter"/>
</dbReference>
<dbReference type="STRING" id="1206466.K0KW56"/>
<dbReference type="GO" id="GO:0006606">
    <property type="term" value="P:protein import into nucleus"/>
    <property type="evidence" value="ECO:0007669"/>
    <property type="project" value="TreeGrafter"/>
</dbReference>
<comment type="caution">
    <text evidence="2">The sequence shown here is derived from an EMBL/GenBank/DDBJ whole genome shotgun (WGS) entry which is preliminary data.</text>
</comment>
<gene>
    <name evidence="2" type="ORF">BN7_4950</name>
</gene>
<keyword evidence="3" id="KW-1185">Reference proteome</keyword>
<organism evidence="2 3">
    <name type="scientific">Wickerhamomyces ciferrii (strain ATCC 14091 / BCRC 22168 / CBS 111 / JCM 3599 / NBRC 0793 / NRRL Y-1031 F-60-10)</name>
    <name type="common">Yeast</name>
    <name type="synonym">Pichia ciferrii</name>
    <dbReference type="NCBI Taxonomy" id="1206466"/>
    <lineage>
        <taxon>Eukaryota</taxon>
        <taxon>Fungi</taxon>
        <taxon>Dikarya</taxon>
        <taxon>Ascomycota</taxon>
        <taxon>Saccharomycotina</taxon>
        <taxon>Saccharomycetes</taxon>
        <taxon>Phaffomycetales</taxon>
        <taxon>Wickerhamomycetaceae</taxon>
        <taxon>Wickerhamomyces</taxon>
    </lineage>
</organism>
<dbReference type="GO" id="GO:0005635">
    <property type="term" value="C:nuclear envelope"/>
    <property type="evidence" value="ECO:0007669"/>
    <property type="project" value="TreeGrafter"/>
</dbReference>
<dbReference type="InterPro" id="IPR016024">
    <property type="entry name" value="ARM-type_fold"/>
</dbReference>
<dbReference type="AlphaFoldDB" id="K0KW56"/>
<proteinExistence type="predicted"/>
<dbReference type="Pfam" id="PF08506">
    <property type="entry name" value="Cse1"/>
    <property type="match status" value="2"/>
</dbReference>
<dbReference type="HOGENOM" id="CLU_1409811_0_0_1"/>
<dbReference type="Proteomes" id="UP000009328">
    <property type="component" value="Unassembled WGS sequence"/>
</dbReference>
<dbReference type="Gene3D" id="1.25.10.10">
    <property type="entry name" value="Leucine-rich Repeat Variant"/>
    <property type="match status" value="2"/>
</dbReference>
<dbReference type="PANTHER" id="PTHR10997">
    <property type="entry name" value="IMPORTIN-7, 8, 11"/>
    <property type="match status" value="1"/>
</dbReference>
<dbReference type="InterPro" id="IPR011989">
    <property type="entry name" value="ARM-like"/>
</dbReference>
<feature type="domain" description="Exportin-2 central" evidence="1">
    <location>
        <begin position="49"/>
        <end position="121"/>
    </location>
</feature>
<evidence type="ECO:0000313" key="3">
    <source>
        <dbReference type="Proteomes" id="UP000009328"/>
    </source>
</evidence>
<reference evidence="2 3" key="1">
    <citation type="journal article" date="2012" name="Eukaryot. Cell">
        <title>Draft genome sequence of Wickerhamomyces ciferrii NRRL Y-1031 F-60-10.</title>
        <authorList>
            <person name="Schneider J."/>
            <person name="Andrea H."/>
            <person name="Blom J."/>
            <person name="Jaenicke S."/>
            <person name="Ruckert C."/>
            <person name="Schorsch C."/>
            <person name="Szczepanowski R."/>
            <person name="Farwick M."/>
            <person name="Goesmann A."/>
            <person name="Puhler A."/>
            <person name="Schaffer S."/>
            <person name="Tauch A."/>
            <person name="Kohler T."/>
            <person name="Brinkrolf K."/>
        </authorList>
    </citation>
    <scope>NUCLEOTIDE SEQUENCE [LARGE SCALE GENOMIC DNA]</scope>
    <source>
        <strain evidence="3">ATCC 14091 / BCRC 22168 / CBS 111 / JCM 3599 / NBRC 0793 / NRRL Y-1031 F-60-10</strain>
    </source>
</reference>
<sequence>MVKHPNSPVHVLMVFYLGNPAYVSAQLTPAKFPGKQLVGKFSTSTKKYNLNDGISIIHKYLIFSNDLLKQQDRDIETVTKVKTAISELIQLYTTRYEDEFDQLIPQFVQSTWNVLTTTGLQSILVKKIIIPNLTVRESDEELFEDDPIEYIKSDFEGSDPDTRRRTSIDFLRELKFKNEQLVTEVVLSYINLY</sequence>
<dbReference type="eggNOG" id="KOG1992">
    <property type="taxonomic scope" value="Eukaryota"/>
</dbReference>
<dbReference type="PANTHER" id="PTHR10997:SF8">
    <property type="entry name" value="EXPORTIN-2"/>
    <property type="match status" value="1"/>
</dbReference>
<dbReference type="GO" id="GO:0005049">
    <property type="term" value="F:nuclear export signal receptor activity"/>
    <property type="evidence" value="ECO:0007669"/>
    <property type="project" value="TreeGrafter"/>
</dbReference>
<dbReference type="EMBL" id="CAIF01000195">
    <property type="protein sequence ID" value="CCH45368.1"/>
    <property type="molecule type" value="Genomic_DNA"/>
</dbReference>
<accession>K0KW56</accession>
<protein>
    <submittedName>
        <fullName evidence="2">Exportin-2</fullName>
    </submittedName>
</protein>
<dbReference type="InterPro" id="IPR013713">
    <property type="entry name" value="XPO2_central"/>
</dbReference>
<evidence type="ECO:0000259" key="1">
    <source>
        <dbReference type="Pfam" id="PF08506"/>
    </source>
</evidence>
<feature type="domain" description="Exportin-2 central" evidence="1">
    <location>
        <begin position="124"/>
        <end position="192"/>
    </location>
</feature>
<name>K0KW56_WICCF</name>